<evidence type="ECO:0000259" key="3">
    <source>
        <dbReference type="Pfam" id="PF00884"/>
    </source>
</evidence>
<dbReference type="InterPro" id="IPR006311">
    <property type="entry name" value="TAT_signal"/>
</dbReference>
<dbReference type="EMBL" id="SKBU01000012">
    <property type="protein sequence ID" value="TCJ18291.1"/>
    <property type="molecule type" value="Genomic_DNA"/>
</dbReference>
<evidence type="ECO:0000256" key="2">
    <source>
        <dbReference type="ARBA" id="ARBA00022801"/>
    </source>
</evidence>
<comment type="similarity">
    <text evidence="1">Belongs to the sulfatase family.</text>
</comment>
<dbReference type="InterPro" id="IPR017850">
    <property type="entry name" value="Alkaline_phosphatase_core_sf"/>
</dbReference>
<gene>
    <name evidence="4" type="ORF">E0L93_06000</name>
</gene>
<evidence type="ECO:0000313" key="4">
    <source>
        <dbReference type="EMBL" id="TCJ18291.1"/>
    </source>
</evidence>
<dbReference type="Proteomes" id="UP000295244">
    <property type="component" value="Unassembled WGS sequence"/>
</dbReference>
<dbReference type="RefSeq" id="WP_132689869.1">
    <property type="nucleotide sequence ID" value="NZ_SKBU01000012.1"/>
</dbReference>
<dbReference type="PANTHER" id="PTHR42693:SF53">
    <property type="entry name" value="ENDO-4-O-SULFATASE"/>
    <property type="match status" value="1"/>
</dbReference>
<reference evidence="4 5" key="1">
    <citation type="submission" date="2019-03" db="EMBL/GenBank/DDBJ databases">
        <title>Whole genome sequence of a novel Rubrobacter taiwanensis strain, isolated from Yellowstone National Park.</title>
        <authorList>
            <person name="Freed S."/>
            <person name="Ramaley R.F."/>
            <person name="Kyndt J.A."/>
        </authorList>
    </citation>
    <scope>NUCLEOTIDE SEQUENCE [LARGE SCALE GENOMIC DNA]</scope>
    <source>
        <strain evidence="4 5">Yellowstone</strain>
    </source>
</reference>
<comment type="caution">
    <text evidence="4">The sequence shown here is derived from an EMBL/GenBank/DDBJ whole genome shotgun (WGS) entry which is preliminary data.</text>
</comment>
<keyword evidence="2" id="KW-0378">Hydrolase</keyword>
<sequence>MGRKFSRREFLRLGGAGVAGAALLGGAACTGGAGSLVRREAPEDAMNIILVIVDSLRKDAVGAYGHDRIRTPSIDALTGDSLRFDRFFPESVPTIPARRSIHTGLRSFPFRNWEYEPGDVRVYGWEPIPDGQVTISEVLGDAGFETAIVTDTRHQFEPHMNFMERFHIRRKIEGQEWSEYRPARQADEERVQRYLLDAYRGTHVESKIRQYVANTEGRETEEDWFAPQVFIQAMEVLEELKESRPFFLTVDVFDPHEPWDPPLKYVYLYDDPDYDGIEPITVKYGDAGYLDERLLQRARALYAGETTMMDRWFGEFLNKVDELGLFEETLLIFVSDHGLQLGDYGVVGKVSSRLFPDLMDIPMLIRHPEGKGRGQTTDYFSAFHDIPATIADMLGFEPADQPLDGVSLAPLLEGQRPAAERPYMVSGYDRFVWSRDDRYVYMSENRGENPSLYDLREDPEQRRDISGEKPEVAREIFDRIVEEAGGGPLPRYDI</sequence>
<accession>A0A4R1BLH4</accession>
<name>A0A4R1BLH4_9ACTN</name>
<dbReference type="PROSITE" id="PS51257">
    <property type="entry name" value="PROKAR_LIPOPROTEIN"/>
    <property type="match status" value="1"/>
</dbReference>
<dbReference type="PROSITE" id="PS51318">
    <property type="entry name" value="TAT"/>
    <property type="match status" value="1"/>
</dbReference>
<feature type="domain" description="Sulfatase N-terminal" evidence="3">
    <location>
        <begin position="47"/>
        <end position="395"/>
    </location>
</feature>
<dbReference type="AlphaFoldDB" id="A0A4R1BLH4"/>
<keyword evidence="5" id="KW-1185">Reference proteome</keyword>
<dbReference type="GO" id="GO:0004065">
    <property type="term" value="F:arylsulfatase activity"/>
    <property type="evidence" value="ECO:0007669"/>
    <property type="project" value="TreeGrafter"/>
</dbReference>
<dbReference type="Gene3D" id="3.40.720.10">
    <property type="entry name" value="Alkaline Phosphatase, subunit A"/>
    <property type="match status" value="1"/>
</dbReference>
<dbReference type="SUPFAM" id="SSF53649">
    <property type="entry name" value="Alkaline phosphatase-like"/>
    <property type="match status" value="1"/>
</dbReference>
<evidence type="ECO:0000256" key="1">
    <source>
        <dbReference type="ARBA" id="ARBA00008779"/>
    </source>
</evidence>
<dbReference type="OrthoDB" id="9777306at2"/>
<evidence type="ECO:0000313" key="5">
    <source>
        <dbReference type="Proteomes" id="UP000295244"/>
    </source>
</evidence>
<dbReference type="Pfam" id="PF00884">
    <property type="entry name" value="Sulfatase"/>
    <property type="match status" value="1"/>
</dbReference>
<dbReference type="CDD" id="cd16148">
    <property type="entry name" value="sulfatase_like"/>
    <property type="match status" value="1"/>
</dbReference>
<dbReference type="InterPro" id="IPR000917">
    <property type="entry name" value="Sulfatase_N"/>
</dbReference>
<organism evidence="4 5">
    <name type="scientific">Rubrobacter taiwanensis</name>
    <dbReference type="NCBI Taxonomy" id="185139"/>
    <lineage>
        <taxon>Bacteria</taxon>
        <taxon>Bacillati</taxon>
        <taxon>Actinomycetota</taxon>
        <taxon>Rubrobacteria</taxon>
        <taxon>Rubrobacterales</taxon>
        <taxon>Rubrobacteraceae</taxon>
        <taxon>Rubrobacter</taxon>
    </lineage>
</organism>
<dbReference type="InterPro" id="IPR050738">
    <property type="entry name" value="Sulfatase"/>
</dbReference>
<protein>
    <submittedName>
        <fullName evidence="4">DUF229 domain-containing protein</fullName>
    </submittedName>
</protein>
<proteinExistence type="inferred from homology"/>
<dbReference type="PANTHER" id="PTHR42693">
    <property type="entry name" value="ARYLSULFATASE FAMILY MEMBER"/>
    <property type="match status" value="1"/>
</dbReference>